<dbReference type="Pfam" id="PF01436">
    <property type="entry name" value="NHL"/>
    <property type="match status" value="2"/>
</dbReference>
<evidence type="ECO:0008006" key="3">
    <source>
        <dbReference type="Google" id="ProtNLM"/>
    </source>
</evidence>
<sequence>MVATKFGLKYSSNVGFATDQGGRGFQLPAHMAIRSDQRIFVASRGRGPTVGVQMVTRDLEFFGKIGSQGKDIGQMMEPSAIAFDSNENLYVSDEKLDRITCFDREGELIGSWGVSGEGPGEMRRPTGLLILDEVVYVTDAMNHRIQRYHTDGRFIDQLNTTKNTESQLRYPWGIASGVNNDIYVADWGNNRIVRFNEKGDFVSELLKGTDADMPLNRPADVAVDNEGNVYVADWGNQRLQVFDEKYNFLYTNRGEADLNRWALEYFESQQDEKRARSSYVPVYKTDTNDVREISARIEPYFWDPCSVMVDRDGRAYVLETCRHRFQIFERI</sequence>
<dbReference type="Gene3D" id="2.120.10.30">
    <property type="entry name" value="TolB, C-terminal domain"/>
    <property type="match status" value="2"/>
</dbReference>
<protein>
    <recommendedName>
        <fullName evidence="3">SMP-30/Gluconolactonase/LRE-like region domain-containing protein</fullName>
    </recommendedName>
</protein>
<dbReference type="PROSITE" id="PS51125">
    <property type="entry name" value="NHL"/>
    <property type="match status" value="3"/>
</dbReference>
<dbReference type="SUPFAM" id="SSF101898">
    <property type="entry name" value="NHL repeat"/>
    <property type="match status" value="1"/>
</dbReference>
<evidence type="ECO:0000256" key="1">
    <source>
        <dbReference type="ARBA" id="ARBA00022737"/>
    </source>
</evidence>
<evidence type="ECO:0000313" key="2">
    <source>
        <dbReference type="EMBL" id="SVA02060.1"/>
    </source>
</evidence>
<keyword evidence="1" id="KW-0677">Repeat</keyword>
<dbReference type="AlphaFoldDB" id="A0A381SDC0"/>
<dbReference type="InterPro" id="IPR011042">
    <property type="entry name" value="6-blade_b-propeller_TolB-like"/>
</dbReference>
<reference evidence="2" key="1">
    <citation type="submission" date="2018-05" db="EMBL/GenBank/DDBJ databases">
        <authorList>
            <person name="Lanie J.A."/>
            <person name="Ng W.-L."/>
            <person name="Kazmierczak K.M."/>
            <person name="Andrzejewski T.M."/>
            <person name="Davidsen T.M."/>
            <person name="Wayne K.J."/>
            <person name="Tettelin H."/>
            <person name="Glass J.I."/>
            <person name="Rusch D."/>
            <person name="Podicherti R."/>
            <person name="Tsui H.-C.T."/>
            <person name="Winkler M.E."/>
        </authorList>
    </citation>
    <scope>NUCLEOTIDE SEQUENCE</scope>
</reference>
<dbReference type="InterPro" id="IPR001258">
    <property type="entry name" value="NHL_repeat"/>
</dbReference>
<organism evidence="2">
    <name type="scientific">marine metagenome</name>
    <dbReference type="NCBI Taxonomy" id="408172"/>
    <lineage>
        <taxon>unclassified sequences</taxon>
        <taxon>metagenomes</taxon>
        <taxon>ecological metagenomes</taxon>
    </lineage>
</organism>
<name>A0A381SDC0_9ZZZZ</name>
<dbReference type="PANTHER" id="PTHR24104">
    <property type="entry name" value="E3 UBIQUITIN-PROTEIN LIGASE NHLRC1-RELATED"/>
    <property type="match status" value="1"/>
</dbReference>
<dbReference type="InterPro" id="IPR050952">
    <property type="entry name" value="TRIM-NHL_E3_ligases"/>
</dbReference>
<dbReference type="GO" id="GO:0008270">
    <property type="term" value="F:zinc ion binding"/>
    <property type="evidence" value="ECO:0007669"/>
    <property type="project" value="UniProtKB-KW"/>
</dbReference>
<proteinExistence type="predicted"/>
<dbReference type="EMBL" id="UINC01002966">
    <property type="protein sequence ID" value="SVA02060.1"/>
    <property type="molecule type" value="Genomic_DNA"/>
</dbReference>
<accession>A0A381SDC0</accession>
<dbReference type="PANTHER" id="PTHR24104:SF25">
    <property type="entry name" value="PROTEIN LIN-41"/>
    <property type="match status" value="1"/>
</dbReference>
<dbReference type="CDD" id="cd05819">
    <property type="entry name" value="NHL"/>
    <property type="match status" value="1"/>
</dbReference>
<gene>
    <name evidence="2" type="ORF">METZ01_LOCUS54914</name>
</gene>